<organism evidence="1 2">
    <name type="scientific">Triticum urartu</name>
    <name type="common">Red wild einkorn</name>
    <name type="synonym">Crithodium urartu</name>
    <dbReference type="NCBI Taxonomy" id="4572"/>
    <lineage>
        <taxon>Eukaryota</taxon>
        <taxon>Viridiplantae</taxon>
        <taxon>Streptophyta</taxon>
        <taxon>Embryophyta</taxon>
        <taxon>Tracheophyta</taxon>
        <taxon>Spermatophyta</taxon>
        <taxon>Magnoliopsida</taxon>
        <taxon>Liliopsida</taxon>
        <taxon>Poales</taxon>
        <taxon>Poaceae</taxon>
        <taxon>BOP clade</taxon>
        <taxon>Pooideae</taxon>
        <taxon>Triticodae</taxon>
        <taxon>Triticeae</taxon>
        <taxon>Triticinae</taxon>
        <taxon>Triticum</taxon>
    </lineage>
</organism>
<sequence length="216" mass="23110">MPPTSETAFFLCFLCCFFLAFLLLFIFLMSSSTILIVSASERLGRYSRLAIHSSALVSSTHRSLRTRPSPYSSSAPTIAVLPTSTTASSFPFLSSTESEKIPRLFANCMPMLETAISICDCLCLSCASSLLDSARSTSSFFRQPSNVDDGGEAARGALNLELDALLPHELPSPQPATRLTPPKTSTASLTDWNGRVLSISPRAVVAVISMNGSDGD</sequence>
<keyword evidence="2" id="KW-1185">Reference proteome</keyword>
<dbReference type="Gramene" id="TuG1812G0700002813.01.T01">
    <property type="protein sequence ID" value="TuG1812G0700002813.01.T01.cds318213"/>
    <property type="gene ID" value="TuG1812G0700002813.01"/>
</dbReference>
<accession>A0A8R7V7W9</accession>
<protein>
    <submittedName>
        <fullName evidence="1">Uncharacterized protein</fullName>
    </submittedName>
</protein>
<reference evidence="2" key="1">
    <citation type="journal article" date="2013" name="Nature">
        <title>Draft genome of the wheat A-genome progenitor Triticum urartu.</title>
        <authorList>
            <person name="Ling H.Q."/>
            <person name="Zhao S."/>
            <person name="Liu D."/>
            <person name="Wang J."/>
            <person name="Sun H."/>
            <person name="Zhang C."/>
            <person name="Fan H."/>
            <person name="Li D."/>
            <person name="Dong L."/>
            <person name="Tao Y."/>
            <person name="Gao C."/>
            <person name="Wu H."/>
            <person name="Li Y."/>
            <person name="Cui Y."/>
            <person name="Guo X."/>
            <person name="Zheng S."/>
            <person name="Wang B."/>
            <person name="Yu K."/>
            <person name="Liang Q."/>
            <person name="Yang W."/>
            <person name="Lou X."/>
            <person name="Chen J."/>
            <person name="Feng M."/>
            <person name="Jian J."/>
            <person name="Zhang X."/>
            <person name="Luo G."/>
            <person name="Jiang Y."/>
            <person name="Liu J."/>
            <person name="Wang Z."/>
            <person name="Sha Y."/>
            <person name="Zhang B."/>
            <person name="Wu H."/>
            <person name="Tang D."/>
            <person name="Shen Q."/>
            <person name="Xue P."/>
            <person name="Zou S."/>
            <person name="Wang X."/>
            <person name="Liu X."/>
            <person name="Wang F."/>
            <person name="Yang Y."/>
            <person name="An X."/>
            <person name="Dong Z."/>
            <person name="Zhang K."/>
            <person name="Zhang X."/>
            <person name="Luo M.C."/>
            <person name="Dvorak J."/>
            <person name="Tong Y."/>
            <person name="Wang J."/>
            <person name="Yang H."/>
            <person name="Li Z."/>
            <person name="Wang D."/>
            <person name="Zhang A."/>
            <person name="Wang J."/>
        </authorList>
    </citation>
    <scope>NUCLEOTIDE SEQUENCE</scope>
    <source>
        <strain evidence="2">cv. G1812</strain>
    </source>
</reference>
<dbReference type="AlphaFoldDB" id="A0A8R7V7W9"/>
<reference evidence="1" key="2">
    <citation type="submission" date="2018-03" db="EMBL/GenBank/DDBJ databases">
        <title>The Triticum urartu genome reveals the dynamic nature of wheat genome evolution.</title>
        <authorList>
            <person name="Ling H."/>
            <person name="Ma B."/>
            <person name="Shi X."/>
            <person name="Liu H."/>
            <person name="Dong L."/>
            <person name="Sun H."/>
            <person name="Cao Y."/>
            <person name="Gao Q."/>
            <person name="Zheng S."/>
            <person name="Li Y."/>
            <person name="Yu Y."/>
            <person name="Du H."/>
            <person name="Qi M."/>
            <person name="Li Y."/>
            <person name="Yu H."/>
            <person name="Cui Y."/>
            <person name="Wang N."/>
            <person name="Chen C."/>
            <person name="Wu H."/>
            <person name="Zhao Y."/>
            <person name="Zhang J."/>
            <person name="Li Y."/>
            <person name="Zhou W."/>
            <person name="Zhang B."/>
            <person name="Hu W."/>
            <person name="Eijk M."/>
            <person name="Tang J."/>
            <person name="Witsenboer H."/>
            <person name="Zhao S."/>
            <person name="Li Z."/>
            <person name="Zhang A."/>
            <person name="Wang D."/>
            <person name="Liang C."/>
        </authorList>
    </citation>
    <scope>NUCLEOTIDE SEQUENCE [LARGE SCALE GENOMIC DNA]</scope>
    <source>
        <strain evidence="1">cv. G1812</strain>
    </source>
</reference>
<dbReference type="EnsemblPlants" id="TuG1812G0700002813.01.T01">
    <property type="protein sequence ID" value="TuG1812G0700002813.01.T01.cds318213"/>
    <property type="gene ID" value="TuG1812G0700002813.01"/>
</dbReference>
<name>A0A8R7V7W9_TRIUA</name>
<proteinExistence type="predicted"/>
<evidence type="ECO:0000313" key="2">
    <source>
        <dbReference type="Proteomes" id="UP000015106"/>
    </source>
</evidence>
<evidence type="ECO:0000313" key="1">
    <source>
        <dbReference type="EnsemblPlants" id="TuG1812G0700002813.01.T01.cds318213"/>
    </source>
</evidence>
<reference evidence="1" key="3">
    <citation type="submission" date="2022-06" db="UniProtKB">
        <authorList>
            <consortium name="EnsemblPlants"/>
        </authorList>
    </citation>
    <scope>IDENTIFICATION</scope>
</reference>
<dbReference type="Proteomes" id="UP000015106">
    <property type="component" value="Chromosome 7"/>
</dbReference>